<feature type="chain" id="PRO_5005477040" description="EfeO-type cupredoxin-like domain-containing protein" evidence="1">
    <location>
        <begin position="20"/>
        <end position="138"/>
    </location>
</feature>
<dbReference type="OrthoDB" id="9807101at2"/>
<dbReference type="EMBL" id="CP011801">
    <property type="protein sequence ID" value="ALA60498.1"/>
    <property type="molecule type" value="Genomic_DNA"/>
</dbReference>
<dbReference type="PROSITE" id="PS51257">
    <property type="entry name" value="PROKAR_LIPOPROTEIN"/>
    <property type="match status" value="1"/>
</dbReference>
<protein>
    <recommendedName>
        <fullName evidence="4">EfeO-type cupredoxin-like domain-containing protein</fullName>
    </recommendedName>
</protein>
<keyword evidence="3" id="KW-1185">Reference proteome</keyword>
<dbReference type="SUPFAM" id="SSF49503">
    <property type="entry name" value="Cupredoxins"/>
    <property type="match status" value="1"/>
</dbReference>
<evidence type="ECO:0000313" key="2">
    <source>
        <dbReference type="EMBL" id="ALA60498.1"/>
    </source>
</evidence>
<gene>
    <name evidence="2" type="ORF">NITMOv2_4116</name>
</gene>
<sequence length="138" mass="14934">MTIRTGVVLAALLMMVGCAGTPMTTRTGVVHDIKIEEGLTPSVLTVQVGDEVRWVNHRTMPARIDFLDGAVDDVSCLRGFSNWIGMKQESFTLESNETASLCFSKAGHVTYNVRMDSALPGGKQIVPGEIRIGTMAIH</sequence>
<dbReference type="PATRIC" id="fig|42253.5.peg.4064"/>
<evidence type="ECO:0008006" key="4">
    <source>
        <dbReference type="Google" id="ProtNLM"/>
    </source>
</evidence>
<feature type="signal peptide" evidence="1">
    <location>
        <begin position="1"/>
        <end position="19"/>
    </location>
</feature>
<dbReference type="RefSeq" id="WP_053381348.1">
    <property type="nucleotide sequence ID" value="NZ_CP011801.1"/>
</dbReference>
<reference evidence="2 3" key="1">
    <citation type="journal article" date="2015" name="Proc. Natl. Acad. Sci. U.S.A.">
        <title>Expanded metabolic versatility of ubiquitous nitrite-oxidizing bacteria from the genus Nitrospira.</title>
        <authorList>
            <person name="Koch H."/>
            <person name="Lucker S."/>
            <person name="Albertsen M."/>
            <person name="Kitzinger K."/>
            <person name="Herbold C."/>
            <person name="Spieck E."/>
            <person name="Nielsen P.H."/>
            <person name="Wagner M."/>
            <person name="Daims H."/>
        </authorList>
    </citation>
    <scope>NUCLEOTIDE SEQUENCE [LARGE SCALE GENOMIC DNA]</scope>
    <source>
        <strain evidence="2 3">NSP M-1</strain>
    </source>
</reference>
<proteinExistence type="predicted"/>
<evidence type="ECO:0000313" key="3">
    <source>
        <dbReference type="Proteomes" id="UP000069205"/>
    </source>
</evidence>
<organism evidence="2 3">
    <name type="scientific">Nitrospira moscoviensis</name>
    <dbReference type="NCBI Taxonomy" id="42253"/>
    <lineage>
        <taxon>Bacteria</taxon>
        <taxon>Pseudomonadati</taxon>
        <taxon>Nitrospirota</taxon>
        <taxon>Nitrospiria</taxon>
        <taxon>Nitrospirales</taxon>
        <taxon>Nitrospiraceae</taxon>
        <taxon>Nitrospira</taxon>
    </lineage>
</organism>
<keyword evidence="1" id="KW-0732">Signal</keyword>
<evidence type="ECO:0000256" key="1">
    <source>
        <dbReference type="SAM" id="SignalP"/>
    </source>
</evidence>
<dbReference type="AlphaFoldDB" id="A0A0K2GHR1"/>
<dbReference type="Proteomes" id="UP000069205">
    <property type="component" value="Chromosome"/>
</dbReference>
<dbReference type="InterPro" id="IPR008972">
    <property type="entry name" value="Cupredoxin"/>
</dbReference>
<name>A0A0K2GHR1_NITMO</name>
<dbReference type="KEGG" id="nmv:NITMOv2_4116"/>
<dbReference type="Gene3D" id="2.60.40.420">
    <property type="entry name" value="Cupredoxins - blue copper proteins"/>
    <property type="match status" value="1"/>
</dbReference>
<accession>A0A0K2GHR1</accession>